<comment type="similarity">
    <text evidence="1">Belongs to the UPF0065 (bug) family.</text>
</comment>
<dbReference type="Gene3D" id="3.40.190.10">
    <property type="entry name" value="Periplasmic binding protein-like II"/>
    <property type="match status" value="1"/>
</dbReference>
<dbReference type="AlphaFoldDB" id="A0A6N1XBL8"/>
<dbReference type="PANTHER" id="PTHR42928">
    <property type="entry name" value="TRICARBOXYLATE-BINDING PROTEIN"/>
    <property type="match status" value="1"/>
</dbReference>
<dbReference type="PANTHER" id="PTHR42928:SF5">
    <property type="entry name" value="BLR1237 PROTEIN"/>
    <property type="match status" value="1"/>
</dbReference>
<dbReference type="RefSeq" id="WP_175505944.1">
    <property type="nucleotide sequence ID" value="NZ_CP054841.1"/>
</dbReference>
<keyword evidence="3" id="KW-0614">Plasmid</keyword>
<dbReference type="PIRSF" id="PIRSF017082">
    <property type="entry name" value="YflP"/>
    <property type="match status" value="1"/>
</dbReference>
<protein>
    <submittedName>
        <fullName evidence="3">Tripartite tricarboxylate transporter substrate binding protein</fullName>
    </submittedName>
</protein>
<dbReference type="SUPFAM" id="SSF53850">
    <property type="entry name" value="Periplasmic binding protein-like II"/>
    <property type="match status" value="1"/>
</dbReference>
<accession>A0A6N1XBL8</accession>
<dbReference type="Gene3D" id="3.40.190.150">
    <property type="entry name" value="Bordetella uptake gene, domain 1"/>
    <property type="match status" value="1"/>
</dbReference>
<dbReference type="EMBL" id="CP054841">
    <property type="protein sequence ID" value="QKV55156.1"/>
    <property type="molecule type" value="Genomic_DNA"/>
</dbReference>
<dbReference type="InterPro" id="IPR005064">
    <property type="entry name" value="BUG"/>
</dbReference>
<feature type="signal peptide" evidence="2">
    <location>
        <begin position="1"/>
        <end position="48"/>
    </location>
</feature>
<keyword evidence="2" id="KW-0732">Signal</keyword>
<dbReference type="Pfam" id="PF03401">
    <property type="entry name" value="TctC"/>
    <property type="match status" value="1"/>
</dbReference>
<organism evidence="3 4">
    <name type="scientific">Comamonas antarctica</name>
    <dbReference type="NCBI Taxonomy" id="2743470"/>
    <lineage>
        <taxon>Bacteria</taxon>
        <taxon>Pseudomonadati</taxon>
        <taxon>Pseudomonadota</taxon>
        <taxon>Betaproteobacteria</taxon>
        <taxon>Burkholderiales</taxon>
        <taxon>Comamonadaceae</taxon>
        <taxon>Comamonas</taxon>
    </lineage>
</organism>
<proteinExistence type="inferred from homology"/>
<gene>
    <name evidence="3" type="ORF">HUK68_19630</name>
</gene>
<evidence type="ECO:0000313" key="3">
    <source>
        <dbReference type="EMBL" id="QKV55156.1"/>
    </source>
</evidence>
<sequence>MPDPVTTDPNPAMHFFPSPLPFAARSRRRLAALLAAGCCAMASPGAQAQDTWPAKPIKLIVPSAPGGGVDTVARIWANCAATRIGQPLVIENRAGANGLPAVQALKQAPADGYTLFIAGMSQLTVTPYVYAKPPYEVARDFEGVNLVVSSPYLLVASPGSKIDRFADIGKAAAAAPAGLNFGSPGTGSPAHLMSAILADKLKAALVHVPFQGEATALTSVVGNQIDLAPFIAGTALGNVKAGKIKALAVLGSARLADLPTVPTVAELLGSAELAHGSWTALMARSGTPAAVVQKLHAATQQCLQEPDVVQRYQGMHAVTLPGTRADVADYIRRDTDVWKPLVARLGVRND</sequence>
<evidence type="ECO:0000313" key="4">
    <source>
        <dbReference type="Proteomes" id="UP000509579"/>
    </source>
</evidence>
<feature type="chain" id="PRO_5026825132" evidence="2">
    <location>
        <begin position="49"/>
        <end position="350"/>
    </location>
</feature>
<dbReference type="KEGG" id="aant:HUK68_19630"/>
<dbReference type="CDD" id="cd07012">
    <property type="entry name" value="PBP2_Bug_TTT"/>
    <property type="match status" value="1"/>
</dbReference>
<dbReference type="Proteomes" id="UP000509579">
    <property type="component" value="Plasmid unnamed1"/>
</dbReference>
<keyword evidence="4" id="KW-1185">Reference proteome</keyword>
<geneLocation type="plasmid" evidence="3 4">
    <name>unnamed1</name>
</geneLocation>
<reference evidence="3 4" key="1">
    <citation type="submission" date="2020-06" db="EMBL/GenBank/DDBJ databases">
        <title>Acidovorax antarctica sp. nov., isolated from Corinth ice sheet soil, Antarctic Fields Peninsula.</title>
        <authorList>
            <person name="Xu Q."/>
            <person name="Peng F."/>
        </authorList>
    </citation>
    <scope>NUCLEOTIDE SEQUENCE [LARGE SCALE GENOMIC DNA]</scope>
    <source>
        <strain evidence="3 4">16-35-5</strain>
        <plasmid evidence="3 4">unnamed1</plasmid>
    </source>
</reference>
<name>A0A6N1XBL8_9BURK</name>
<evidence type="ECO:0000256" key="2">
    <source>
        <dbReference type="SAM" id="SignalP"/>
    </source>
</evidence>
<evidence type="ECO:0000256" key="1">
    <source>
        <dbReference type="ARBA" id="ARBA00006987"/>
    </source>
</evidence>
<dbReference type="InterPro" id="IPR042100">
    <property type="entry name" value="Bug_dom1"/>
</dbReference>